<dbReference type="EMBL" id="OV121132">
    <property type="protein sequence ID" value="CAH0546465.1"/>
    <property type="molecule type" value="Genomic_DNA"/>
</dbReference>
<gene>
    <name evidence="6" type="ORF">MELIAE_LOCUS624</name>
</gene>
<dbReference type="PANTHER" id="PTHR31259">
    <property type="entry name" value="ENDOSOME-ASSOCIATED TRAFFICKING REGULATOR 1"/>
    <property type="match status" value="1"/>
</dbReference>
<dbReference type="GO" id="GO:0045724">
    <property type="term" value="P:positive regulation of cilium assembly"/>
    <property type="evidence" value="ECO:0007669"/>
    <property type="project" value="TreeGrafter"/>
</dbReference>
<feature type="region of interest" description="Disordered" evidence="5">
    <location>
        <begin position="1"/>
        <end position="62"/>
    </location>
</feature>
<dbReference type="Proteomes" id="UP001154078">
    <property type="component" value="Chromosome 1"/>
</dbReference>
<feature type="compositionally biased region" description="Polar residues" evidence="5">
    <location>
        <begin position="46"/>
        <end position="57"/>
    </location>
</feature>
<name>A0A9P0FB50_BRAAE</name>
<evidence type="ECO:0000256" key="3">
    <source>
        <dbReference type="ARBA" id="ARBA00023054"/>
    </source>
</evidence>
<keyword evidence="7" id="KW-1185">Reference proteome</keyword>
<dbReference type="PANTHER" id="PTHR31259:SF3">
    <property type="entry name" value="ENDOSOME-ASSOCIATED-TRAFFICKING REGULATOR 1"/>
    <property type="match status" value="1"/>
</dbReference>
<evidence type="ECO:0000256" key="5">
    <source>
        <dbReference type="SAM" id="MobiDB-lite"/>
    </source>
</evidence>
<evidence type="ECO:0000313" key="6">
    <source>
        <dbReference type="EMBL" id="CAH0546465.1"/>
    </source>
</evidence>
<dbReference type="GO" id="GO:0005813">
    <property type="term" value="C:centrosome"/>
    <property type="evidence" value="ECO:0007669"/>
    <property type="project" value="TreeGrafter"/>
</dbReference>
<keyword evidence="3 4" id="KW-0175">Coiled coil</keyword>
<comment type="similarity">
    <text evidence="1">Belongs to the ENTR1 family.</text>
</comment>
<dbReference type="GO" id="GO:0030496">
    <property type="term" value="C:midbody"/>
    <property type="evidence" value="ECO:0007669"/>
    <property type="project" value="TreeGrafter"/>
</dbReference>
<evidence type="ECO:0000313" key="7">
    <source>
        <dbReference type="Proteomes" id="UP001154078"/>
    </source>
</evidence>
<dbReference type="GO" id="GO:0055037">
    <property type="term" value="C:recycling endosome"/>
    <property type="evidence" value="ECO:0007669"/>
    <property type="project" value="TreeGrafter"/>
</dbReference>
<sequence>MAEDGLPSQNHSENQENTEDSDNEIGERPQQLRLDLGDDSSHPFDTPNTTASGSSLETQKRDDNPFSFKHFLRDMTNYQNKGARPKVYCEGRPVPTAQEMAGDMKKNRVGPELSSALPDFVQDHLVIEQCYLGGRGSNPNYMLDMNLPDFTPSRENLSRQIHHEDNALNIPLDLPRPPTGFPLDLPINNGPPENRSNIPAEVGNSKSLPDFLADSALCCDNPLTQSPEANPQPLQYEVDILGRQLAAQIKITDSLQRELQIAKNKENEYTQNLAKALEQVEENLEKSNRKAATSTNTIQRLKQEIKLLNIQINELKRENQSLRGEEAAGGYDYNTGSSNGLHNRRLAQELRTAASTAEHSLRQLLTGVDNLRIMAASLENVHRIEEQSDPFLDKDDSGPAL</sequence>
<dbReference type="AlphaFoldDB" id="A0A9P0FB50"/>
<organism evidence="6 7">
    <name type="scientific">Brassicogethes aeneus</name>
    <name type="common">Rape pollen beetle</name>
    <name type="synonym">Meligethes aeneus</name>
    <dbReference type="NCBI Taxonomy" id="1431903"/>
    <lineage>
        <taxon>Eukaryota</taxon>
        <taxon>Metazoa</taxon>
        <taxon>Ecdysozoa</taxon>
        <taxon>Arthropoda</taxon>
        <taxon>Hexapoda</taxon>
        <taxon>Insecta</taxon>
        <taxon>Pterygota</taxon>
        <taxon>Neoptera</taxon>
        <taxon>Endopterygota</taxon>
        <taxon>Coleoptera</taxon>
        <taxon>Polyphaga</taxon>
        <taxon>Cucujiformia</taxon>
        <taxon>Nitidulidae</taxon>
        <taxon>Meligethinae</taxon>
        <taxon>Brassicogethes</taxon>
    </lineage>
</organism>
<dbReference type="GO" id="GO:1903566">
    <property type="term" value="P:positive regulation of protein localization to cilium"/>
    <property type="evidence" value="ECO:0007669"/>
    <property type="project" value="TreeGrafter"/>
</dbReference>
<dbReference type="OrthoDB" id="6499155at2759"/>
<protein>
    <recommendedName>
        <fullName evidence="2">Endosome-associated-trafficking regulator 1</fullName>
    </recommendedName>
</protein>
<dbReference type="InterPro" id="IPR026757">
    <property type="entry name" value="ENTR1"/>
</dbReference>
<dbReference type="GO" id="GO:0036064">
    <property type="term" value="C:ciliary basal body"/>
    <property type="evidence" value="ECO:0007669"/>
    <property type="project" value="TreeGrafter"/>
</dbReference>
<proteinExistence type="inferred from homology"/>
<dbReference type="GO" id="GO:0032465">
    <property type="term" value="P:regulation of cytokinesis"/>
    <property type="evidence" value="ECO:0007669"/>
    <property type="project" value="TreeGrafter"/>
</dbReference>
<evidence type="ECO:0000256" key="1">
    <source>
        <dbReference type="ARBA" id="ARBA00007791"/>
    </source>
</evidence>
<feature type="coiled-coil region" evidence="4">
    <location>
        <begin position="252"/>
        <end position="325"/>
    </location>
</feature>
<evidence type="ECO:0000256" key="2">
    <source>
        <dbReference type="ARBA" id="ARBA00016007"/>
    </source>
</evidence>
<dbReference type="GO" id="GO:0005769">
    <property type="term" value="C:early endosome"/>
    <property type="evidence" value="ECO:0007669"/>
    <property type="project" value="TreeGrafter"/>
</dbReference>
<evidence type="ECO:0000256" key="4">
    <source>
        <dbReference type="SAM" id="Coils"/>
    </source>
</evidence>
<reference evidence="6" key="1">
    <citation type="submission" date="2021-12" db="EMBL/GenBank/DDBJ databases">
        <authorList>
            <person name="King R."/>
        </authorList>
    </citation>
    <scope>NUCLEOTIDE SEQUENCE</scope>
</reference>
<accession>A0A9P0FB50</accession>